<gene>
    <name evidence="1" type="ORF">BN869_000010122_1</name>
</gene>
<evidence type="ECO:0000313" key="1">
    <source>
        <dbReference type="EMBL" id="CEO54064.1"/>
    </source>
</evidence>
<reference evidence="1" key="1">
    <citation type="submission" date="2015-01" db="EMBL/GenBank/DDBJ databases">
        <authorList>
            <person name="Durling Mikael"/>
        </authorList>
    </citation>
    <scope>NUCLEOTIDE SEQUENCE</scope>
</reference>
<dbReference type="AlphaFoldDB" id="A0A0B7KAC3"/>
<protein>
    <submittedName>
        <fullName evidence="1">Uncharacterized protein</fullName>
    </submittedName>
</protein>
<accession>A0A0B7KAC3</accession>
<proteinExistence type="predicted"/>
<name>A0A0B7KAC3_BIOOC</name>
<dbReference type="EMBL" id="CDPU01000039">
    <property type="protein sequence ID" value="CEO54064.1"/>
    <property type="molecule type" value="Genomic_DNA"/>
</dbReference>
<sequence>MSESWQSSLCGCGCGSCLLGTFLPCLSEEISEDSTTSKGADVAIVAPPFGAPAVQPFRTTMK</sequence>
<organism evidence="1">
    <name type="scientific">Bionectria ochroleuca</name>
    <name type="common">Gliocladium roseum</name>
    <dbReference type="NCBI Taxonomy" id="29856"/>
    <lineage>
        <taxon>Eukaryota</taxon>
        <taxon>Fungi</taxon>
        <taxon>Dikarya</taxon>
        <taxon>Ascomycota</taxon>
        <taxon>Pezizomycotina</taxon>
        <taxon>Sordariomycetes</taxon>
        <taxon>Hypocreomycetidae</taxon>
        <taxon>Hypocreales</taxon>
        <taxon>Bionectriaceae</taxon>
        <taxon>Clonostachys</taxon>
    </lineage>
</organism>